<gene>
    <name evidence="3" type="ORF">C7B65_06640</name>
</gene>
<dbReference type="Pfam" id="PF05685">
    <property type="entry name" value="Uma2"/>
    <property type="match status" value="1"/>
</dbReference>
<dbReference type="AlphaFoldDB" id="A0A2T1DJA9"/>
<dbReference type="SUPFAM" id="SSF52980">
    <property type="entry name" value="Restriction endonuclease-like"/>
    <property type="match status" value="1"/>
</dbReference>
<feature type="domain" description="Putative restriction endonuclease" evidence="2">
    <location>
        <begin position="36"/>
        <end position="170"/>
    </location>
</feature>
<dbReference type="RefSeq" id="WP_073070046.1">
    <property type="nucleotide sequence ID" value="NZ_MPPI01000005.1"/>
</dbReference>
<evidence type="ECO:0000256" key="1">
    <source>
        <dbReference type="SAM" id="MobiDB-lite"/>
    </source>
</evidence>
<dbReference type="Gene3D" id="3.90.1570.10">
    <property type="entry name" value="tt1808, chain A"/>
    <property type="match status" value="1"/>
</dbReference>
<dbReference type="InterPro" id="IPR011335">
    <property type="entry name" value="Restrct_endonuc-II-like"/>
</dbReference>
<reference evidence="3 4" key="1">
    <citation type="submission" date="2018-02" db="EMBL/GenBank/DDBJ databases">
        <authorList>
            <person name="Cohen D.B."/>
            <person name="Kent A.D."/>
        </authorList>
    </citation>
    <scope>NUCLEOTIDE SEQUENCE [LARGE SCALE GENOMIC DNA]</scope>
    <source>
        <strain evidence="3 4">ULC007</strain>
    </source>
</reference>
<accession>A0A2T1DJA9</accession>
<feature type="region of interest" description="Disordered" evidence="1">
    <location>
        <begin position="207"/>
        <end position="228"/>
    </location>
</feature>
<dbReference type="PANTHER" id="PTHR33352:SF3">
    <property type="entry name" value="SLR1612 PROTEIN"/>
    <property type="match status" value="1"/>
</dbReference>
<dbReference type="InterPro" id="IPR012296">
    <property type="entry name" value="Nuclease_put_TT1808"/>
</dbReference>
<comment type="caution">
    <text evidence="3">The sequence shown here is derived from an EMBL/GenBank/DDBJ whole genome shotgun (WGS) entry which is preliminary data.</text>
</comment>
<organism evidence="3 4">
    <name type="scientific">Phormidesmis priestleyi ULC007</name>
    <dbReference type="NCBI Taxonomy" id="1920490"/>
    <lineage>
        <taxon>Bacteria</taxon>
        <taxon>Bacillati</taxon>
        <taxon>Cyanobacteriota</taxon>
        <taxon>Cyanophyceae</taxon>
        <taxon>Leptolyngbyales</taxon>
        <taxon>Leptolyngbyaceae</taxon>
        <taxon>Phormidesmis</taxon>
    </lineage>
</organism>
<dbReference type="PANTHER" id="PTHR33352">
    <property type="entry name" value="SLR1095 PROTEIN"/>
    <property type="match status" value="1"/>
</dbReference>
<evidence type="ECO:0000313" key="4">
    <source>
        <dbReference type="Proteomes" id="UP000238634"/>
    </source>
</evidence>
<protein>
    <recommendedName>
        <fullName evidence="2">Putative restriction endonuclease domain-containing protein</fullName>
    </recommendedName>
</protein>
<reference evidence="3 4" key="2">
    <citation type="submission" date="2018-03" db="EMBL/GenBank/DDBJ databases">
        <title>The ancient ancestry and fast evolution of plastids.</title>
        <authorList>
            <person name="Moore K.R."/>
            <person name="Magnabosco C."/>
            <person name="Momper L."/>
            <person name="Gold D.A."/>
            <person name="Bosak T."/>
            <person name="Fournier G.P."/>
        </authorList>
    </citation>
    <scope>NUCLEOTIDE SEQUENCE [LARGE SCALE GENOMIC DNA]</scope>
    <source>
        <strain evidence="3 4">ULC007</strain>
    </source>
</reference>
<dbReference type="STRING" id="1920490.GCA_001895925_02608"/>
<dbReference type="Proteomes" id="UP000238634">
    <property type="component" value="Unassembled WGS sequence"/>
</dbReference>
<proteinExistence type="predicted"/>
<dbReference type="InterPro" id="IPR008538">
    <property type="entry name" value="Uma2"/>
</dbReference>
<name>A0A2T1DJA9_9CYAN</name>
<evidence type="ECO:0000259" key="2">
    <source>
        <dbReference type="Pfam" id="PF05685"/>
    </source>
</evidence>
<feature type="region of interest" description="Disordered" evidence="1">
    <location>
        <begin position="1"/>
        <end position="23"/>
    </location>
</feature>
<evidence type="ECO:0000313" key="3">
    <source>
        <dbReference type="EMBL" id="PSB20577.1"/>
    </source>
</evidence>
<dbReference type="EMBL" id="PVWG01000005">
    <property type="protein sequence ID" value="PSB20577.1"/>
    <property type="molecule type" value="Genomic_DNA"/>
</dbReference>
<feature type="compositionally biased region" description="Acidic residues" evidence="1">
    <location>
        <begin position="12"/>
        <end position="23"/>
    </location>
</feature>
<dbReference type="OrthoDB" id="428258at2"/>
<sequence>MVQYNPLQSLPTEDDLPDSDDTPVDNELQVLIPSLLRSILALLWADRMDWFFGVNMGVYYEVGQPAIVPDGFLSLGVPRQKRENGRRSYVIWQEQVVPQLVLECVSQTYGGEYDNKIAKYANIGALYYIIYNPDYGRRDQHDSFEVYRLVNGHYLRQSGNPVWMPELALGIGVEQGTFESWTQNWLYWYDLHGQRLPTPDTIIARERQRAEQERQRAEQERQRAEQERQLREDLLNRLREKGIDLDDL</sequence>
<keyword evidence="4" id="KW-1185">Reference proteome</keyword>